<accession>F0J843</accession>
<dbReference type="InterPro" id="IPR053842">
    <property type="entry name" value="NikA-like"/>
</dbReference>
<protein>
    <recommendedName>
        <fullName evidence="3">Mobilization protein</fullName>
    </recommendedName>
</protein>
<gene>
    <name evidence="1" type="ordered locus">ACMV_P5_00060</name>
</gene>
<organism evidence="1 2">
    <name type="scientific">Acidiphilium multivorum (strain DSM 11245 / JCM 8867 / NBRC 100883 / AIU 301)</name>
    <dbReference type="NCBI Taxonomy" id="926570"/>
    <lineage>
        <taxon>Bacteria</taxon>
        <taxon>Pseudomonadati</taxon>
        <taxon>Pseudomonadota</taxon>
        <taxon>Alphaproteobacteria</taxon>
        <taxon>Acetobacterales</taxon>
        <taxon>Acidocellaceae</taxon>
        <taxon>Acidiphilium</taxon>
    </lineage>
</organism>
<keyword evidence="1" id="KW-0614">Plasmid</keyword>
<proteinExistence type="predicted"/>
<evidence type="ECO:0000313" key="1">
    <source>
        <dbReference type="EMBL" id="BAJ83260.1"/>
    </source>
</evidence>
<reference evidence="1 2" key="1">
    <citation type="submission" date="2010-12" db="EMBL/GenBank/DDBJ databases">
        <title>Whole genome sequence of Acidiphilium multivorum AIU301.</title>
        <authorList>
            <person name="Narita-Yamada S."/>
            <person name="Nakamura S."/>
            <person name="Ito N."/>
            <person name="Takarada H."/>
            <person name="Katano Y."/>
            <person name="Nakazawa H."/>
            <person name="Hosoyama A."/>
            <person name="Yamada R."/>
            <person name="Fujita N."/>
        </authorList>
    </citation>
    <scope>NUCLEOTIDE SEQUENCE [LARGE SCALE GENOMIC DNA]</scope>
    <source>
        <strain evidence="2">DSM 11245 / JCM 8867 / AIU301</strain>
        <plasmid evidence="1 2">pACMV5</plasmid>
    </source>
</reference>
<dbReference type="Pfam" id="PF21983">
    <property type="entry name" value="NikA-like"/>
    <property type="match status" value="1"/>
</dbReference>
<dbReference type="OrthoDB" id="10008415at2"/>
<sequence length="116" mass="12568">MRRARATRESRSVQLAVRYTPGEWEQIEARAAAAGLGVTDYVRVAAVHAAINSKVDKAAIVALERQGAVLRGLLERLEAIRSQLLRGSGPSPQTVERVVAEIRQGLVGLSEAVKRL</sequence>
<geneLocation type="plasmid" evidence="1 2">
    <name>pACMV5</name>
</geneLocation>
<dbReference type="EMBL" id="AP012040">
    <property type="protein sequence ID" value="BAJ83260.1"/>
    <property type="molecule type" value="Genomic_DNA"/>
</dbReference>
<keyword evidence="2" id="KW-1185">Reference proteome</keyword>
<evidence type="ECO:0008006" key="3">
    <source>
        <dbReference type="Google" id="ProtNLM"/>
    </source>
</evidence>
<dbReference type="Proteomes" id="UP000007100">
    <property type="component" value="Plasmid pACMV5"/>
</dbReference>
<dbReference type="KEGG" id="amv:ACMV_P5_00060"/>
<evidence type="ECO:0000313" key="2">
    <source>
        <dbReference type="Proteomes" id="UP000007100"/>
    </source>
</evidence>
<dbReference type="HOGENOM" id="CLU_2091514_0_0_5"/>
<dbReference type="RefSeq" id="WP_013635145.1">
    <property type="nucleotide sequence ID" value="NC_015180.1"/>
</dbReference>
<dbReference type="AlphaFoldDB" id="F0J843"/>
<name>F0J843_ACIMA</name>